<proteinExistence type="inferred from homology"/>
<keyword evidence="9" id="KW-0862">Zinc</keyword>
<keyword evidence="8" id="KW-0833">Ubl conjugation pathway</keyword>
<evidence type="ECO:0000256" key="7">
    <source>
        <dbReference type="ARBA" id="ARBA00022771"/>
    </source>
</evidence>
<dbReference type="InterPro" id="IPR013083">
    <property type="entry name" value="Znf_RING/FYVE/PHD"/>
</dbReference>
<dbReference type="PROSITE" id="PS51081">
    <property type="entry name" value="ZF_SIAH"/>
    <property type="match status" value="1"/>
</dbReference>
<dbReference type="EC" id="2.3.2.27" evidence="4"/>
<evidence type="ECO:0000256" key="6">
    <source>
        <dbReference type="ARBA" id="ARBA00022723"/>
    </source>
</evidence>
<dbReference type="PANTHER" id="PTHR46632:SF36">
    <property type="entry name" value="SIAH-TYPE DOMAIN-CONTAINING PROTEIN"/>
    <property type="match status" value="1"/>
</dbReference>
<evidence type="ECO:0000256" key="3">
    <source>
        <dbReference type="ARBA" id="ARBA00009119"/>
    </source>
</evidence>
<dbReference type="GO" id="GO:0016567">
    <property type="term" value="P:protein ubiquitination"/>
    <property type="evidence" value="ECO:0007669"/>
    <property type="project" value="UniProtKB-UniPathway"/>
</dbReference>
<evidence type="ECO:0000256" key="2">
    <source>
        <dbReference type="ARBA" id="ARBA00004906"/>
    </source>
</evidence>
<dbReference type="STRING" id="4572.M7YGX6"/>
<comment type="function">
    <text evidence="10">E3 ubiquitin-protein ligase that mediates ubiquitination and subsequent proteasomal degradation of target proteins. E3 ubiquitin ligases accept ubiquitin from an E2 ubiquitin-conjugating enzyme in the form of a thioester and then directly transfers the ubiquitin to targeted substrates. It probably triggers the ubiquitin-mediated degradation of different substrates.</text>
</comment>
<dbReference type="PANTHER" id="PTHR46632">
    <property type="entry name" value="E3 UBIQUITIN-PROTEIN LIGASE SINA-LIKE 4"/>
    <property type="match status" value="1"/>
</dbReference>
<dbReference type="eggNOG" id="KOG3002">
    <property type="taxonomic scope" value="Eukaryota"/>
</dbReference>
<evidence type="ECO:0000313" key="12">
    <source>
        <dbReference type="EMBL" id="EMS46006.1"/>
    </source>
</evidence>
<evidence type="ECO:0000256" key="1">
    <source>
        <dbReference type="ARBA" id="ARBA00000900"/>
    </source>
</evidence>
<evidence type="ECO:0000256" key="9">
    <source>
        <dbReference type="ARBA" id="ARBA00022833"/>
    </source>
</evidence>
<dbReference type="SUPFAM" id="SSF49599">
    <property type="entry name" value="TRAF domain-like"/>
    <property type="match status" value="1"/>
</dbReference>
<feature type="compositionally biased region" description="Low complexity" evidence="11">
    <location>
        <begin position="16"/>
        <end position="32"/>
    </location>
</feature>
<dbReference type="InterPro" id="IPR044286">
    <property type="entry name" value="SINL_plant"/>
</dbReference>
<dbReference type="Gene3D" id="3.30.40.10">
    <property type="entry name" value="Zinc/RING finger domain, C3HC4 (zinc finger)"/>
    <property type="match status" value="1"/>
</dbReference>
<keyword evidence="5" id="KW-0808">Transferase</keyword>
<dbReference type="Pfam" id="PF21362">
    <property type="entry name" value="Sina_RING"/>
    <property type="match status" value="1"/>
</dbReference>
<dbReference type="GO" id="GO:0008270">
    <property type="term" value="F:zinc ion binding"/>
    <property type="evidence" value="ECO:0007669"/>
    <property type="project" value="UniProtKB-KW"/>
</dbReference>
<evidence type="ECO:0000256" key="10">
    <source>
        <dbReference type="ARBA" id="ARBA00024004"/>
    </source>
</evidence>
<accession>M7YGX6</accession>
<keyword evidence="7" id="KW-0863">Zinc-finger</keyword>
<evidence type="ECO:0000256" key="8">
    <source>
        <dbReference type="ARBA" id="ARBA00022786"/>
    </source>
</evidence>
<dbReference type="OMA" id="AGPPICR"/>
<dbReference type="UniPathway" id="UPA00143"/>
<dbReference type="GO" id="GO:0061630">
    <property type="term" value="F:ubiquitin protein ligase activity"/>
    <property type="evidence" value="ECO:0007669"/>
    <property type="project" value="UniProtKB-EC"/>
</dbReference>
<dbReference type="AlphaFoldDB" id="M7YGX6"/>
<protein>
    <recommendedName>
        <fullName evidence="4">RING-type E3 ubiquitin transferase</fullName>
        <ecNumber evidence="4">2.3.2.27</ecNumber>
    </recommendedName>
</protein>
<dbReference type="InterPro" id="IPR013010">
    <property type="entry name" value="Znf_SIAH"/>
</dbReference>
<comment type="similarity">
    <text evidence="3">Belongs to the SINA (Seven in absentia) family.</text>
</comment>
<evidence type="ECO:0000256" key="4">
    <source>
        <dbReference type="ARBA" id="ARBA00012483"/>
    </source>
</evidence>
<evidence type="ECO:0000256" key="5">
    <source>
        <dbReference type="ARBA" id="ARBA00022679"/>
    </source>
</evidence>
<gene>
    <name evidence="12" type="ORF">TRIUR3_21840</name>
</gene>
<comment type="catalytic activity">
    <reaction evidence="1">
        <text>S-ubiquitinyl-[E2 ubiquitin-conjugating enzyme]-L-cysteine + [acceptor protein]-L-lysine = [E2 ubiquitin-conjugating enzyme]-L-cysteine + N(6)-ubiquitinyl-[acceptor protein]-L-lysine.</text>
        <dbReference type="EC" id="2.3.2.27"/>
    </reaction>
</comment>
<sequence length="400" mass="43657">MAEEPSVKRTKTEDLGAGSEPDAAAAPAAAAAEEGERPGGEVTVKIQSRALCCRICSEPLKPPIFKCAAGHVLCSQCPEKLREVGHVLRLGTFCALCCKSTSYSRCVELEQFIDAMKVPCSNQTYGCNEFVGYQQKEKHESSCPHAPCYCPEDDCAFKAPACCLLDHFVTAHGWSPTNLGYNKPLKIPLARDRRFTLLVGEDMSLFLLINTLTSIGSALAVVCVRPHESEPSYSCNISAAGGKTDGRLVFQKDPHVSSSSLAGGVQMGNFFLLVPLEFAESSSAYVTQLSQWKTLTIARSLADLQDLQNFADLQDHQGAHRGPPICHSLRQRVGVSHRAGPPICRSMRQRVGVSHRAAQLGLPICSDTGRRRERNTEKRGHGQSFFGRRKYNFEAIDRGS</sequence>
<dbReference type="EMBL" id="KD279336">
    <property type="protein sequence ID" value="EMS46006.1"/>
    <property type="molecule type" value="Genomic_DNA"/>
</dbReference>
<name>M7YGX6_TRIUA</name>
<dbReference type="InterPro" id="IPR049548">
    <property type="entry name" value="Sina-like_RING"/>
</dbReference>
<feature type="compositionally biased region" description="Basic and acidic residues" evidence="11">
    <location>
        <begin position="1"/>
        <end position="14"/>
    </location>
</feature>
<comment type="pathway">
    <text evidence="2">Protein modification; protein ubiquitination.</text>
</comment>
<keyword evidence="6" id="KW-0479">Metal-binding</keyword>
<reference evidence="12" key="1">
    <citation type="journal article" date="2013" name="Nature">
        <title>Draft genome of the wheat A-genome progenitor Triticum urartu.</title>
        <authorList>
            <person name="Ling H.Q."/>
            <person name="Zhao S."/>
            <person name="Liu D."/>
            <person name="Wang J."/>
            <person name="Sun H."/>
            <person name="Zhang C."/>
            <person name="Fan H."/>
            <person name="Li D."/>
            <person name="Dong L."/>
            <person name="Tao Y."/>
            <person name="Gao C."/>
            <person name="Wu H."/>
            <person name="Li Y."/>
            <person name="Cui Y."/>
            <person name="Guo X."/>
            <person name="Zheng S."/>
            <person name="Wang B."/>
            <person name="Yu K."/>
            <person name="Liang Q."/>
            <person name="Yang W."/>
            <person name="Lou X."/>
            <person name="Chen J."/>
            <person name="Feng M."/>
            <person name="Jian J."/>
            <person name="Zhang X."/>
            <person name="Luo G."/>
            <person name="Jiang Y."/>
            <person name="Liu J."/>
            <person name="Wang Z."/>
            <person name="Sha Y."/>
            <person name="Zhang B."/>
            <person name="Wu H."/>
            <person name="Tang D."/>
            <person name="Shen Q."/>
            <person name="Xue P."/>
            <person name="Zou S."/>
            <person name="Wang X."/>
            <person name="Liu X."/>
            <person name="Wang F."/>
            <person name="Yang Y."/>
            <person name="An X."/>
            <person name="Dong Z."/>
            <person name="Zhang K."/>
            <person name="Zhang X."/>
            <person name="Luo M.C."/>
            <person name="Dvorak J."/>
            <person name="Tong Y."/>
            <person name="Wang J."/>
            <person name="Yang H."/>
            <person name="Li Z."/>
            <person name="Wang D."/>
            <person name="Zhang A."/>
            <person name="Wang J."/>
        </authorList>
    </citation>
    <scope>NUCLEOTIDE SEQUENCE</scope>
</reference>
<dbReference type="Pfam" id="PF21361">
    <property type="entry name" value="Sina_ZnF"/>
    <property type="match status" value="1"/>
</dbReference>
<feature type="region of interest" description="Disordered" evidence="11">
    <location>
        <begin position="1"/>
        <end position="40"/>
    </location>
</feature>
<evidence type="ECO:0000256" key="11">
    <source>
        <dbReference type="SAM" id="MobiDB-lite"/>
    </source>
</evidence>
<organism evidence="12">
    <name type="scientific">Triticum urartu</name>
    <name type="common">Red wild einkorn</name>
    <name type="synonym">Crithodium urartu</name>
    <dbReference type="NCBI Taxonomy" id="4572"/>
    <lineage>
        <taxon>Eukaryota</taxon>
        <taxon>Viridiplantae</taxon>
        <taxon>Streptophyta</taxon>
        <taxon>Embryophyta</taxon>
        <taxon>Tracheophyta</taxon>
        <taxon>Spermatophyta</taxon>
        <taxon>Magnoliopsida</taxon>
        <taxon>Liliopsida</taxon>
        <taxon>Poales</taxon>
        <taxon>Poaceae</taxon>
        <taxon>BOP clade</taxon>
        <taxon>Pooideae</taxon>
        <taxon>Triticodae</taxon>
        <taxon>Triticeae</taxon>
        <taxon>Triticinae</taxon>
        <taxon>Triticum</taxon>
    </lineage>
</organism>